<evidence type="ECO:0000256" key="3">
    <source>
        <dbReference type="ARBA" id="ARBA00022553"/>
    </source>
</evidence>
<accession>A0A402BKU9</accession>
<dbReference type="SMART" id="SM00091">
    <property type="entry name" value="PAS"/>
    <property type="match status" value="1"/>
</dbReference>
<evidence type="ECO:0000256" key="5">
    <source>
        <dbReference type="ARBA" id="ARBA00022777"/>
    </source>
</evidence>
<dbReference type="Pfam" id="PF08447">
    <property type="entry name" value="PAS_3"/>
    <property type="match status" value="1"/>
</dbReference>
<sequence length="167" mass="19076">MIRLRVFPFFTVAGKMYEHVVSGIDITTEKMNESQIQLALEASNVGLWQLDLGTQQFLATEHWKQVYGLSPDAPVTFERFLSMIHPDDRERFEAVNTRAHADPTISYDVQFRIIQPDGSVRWVISRLQYLVDVPNQSGLMIGSALDITEVKKAQEQVVEILEGRNHC</sequence>
<dbReference type="CDD" id="cd00130">
    <property type="entry name" value="PAS"/>
    <property type="match status" value="1"/>
</dbReference>
<dbReference type="Gene3D" id="2.10.70.100">
    <property type="match status" value="1"/>
</dbReference>
<dbReference type="InterPro" id="IPR000014">
    <property type="entry name" value="PAS"/>
</dbReference>
<dbReference type="Gene3D" id="3.30.450.20">
    <property type="entry name" value="PAS domain"/>
    <property type="match status" value="1"/>
</dbReference>
<feature type="domain" description="PAC" evidence="7">
    <location>
        <begin position="107"/>
        <end position="159"/>
    </location>
</feature>
<dbReference type="PROSITE" id="PS50112">
    <property type="entry name" value="PAS"/>
    <property type="match status" value="1"/>
</dbReference>
<dbReference type="EC" id="2.7.13.3" evidence="2"/>
<keyword evidence="3" id="KW-0597">Phosphoprotein</keyword>
<dbReference type="InterPro" id="IPR052162">
    <property type="entry name" value="Sensor_kinase/Photoreceptor"/>
</dbReference>
<keyword evidence="4" id="KW-0808">Transferase</keyword>
<comment type="catalytic activity">
    <reaction evidence="1">
        <text>ATP + protein L-histidine = ADP + protein N-phospho-L-histidine.</text>
        <dbReference type="EC" id="2.7.13.3"/>
    </reaction>
</comment>
<evidence type="ECO:0000259" key="7">
    <source>
        <dbReference type="PROSITE" id="PS50113"/>
    </source>
</evidence>
<evidence type="ECO:0000259" key="6">
    <source>
        <dbReference type="PROSITE" id="PS50112"/>
    </source>
</evidence>
<dbReference type="AlphaFoldDB" id="A0A402BKU9"/>
<dbReference type="GO" id="GO:0004673">
    <property type="term" value="F:protein histidine kinase activity"/>
    <property type="evidence" value="ECO:0007669"/>
    <property type="project" value="UniProtKB-EC"/>
</dbReference>
<dbReference type="InterPro" id="IPR000700">
    <property type="entry name" value="PAS-assoc_C"/>
</dbReference>
<dbReference type="InterPro" id="IPR035965">
    <property type="entry name" value="PAS-like_dom_sf"/>
</dbReference>
<evidence type="ECO:0000256" key="4">
    <source>
        <dbReference type="ARBA" id="ARBA00022679"/>
    </source>
</evidence>
<evidence type="ECO:0000256" key="2">
    <source>
        <dbReference type="ARBA" id="ARBA00012438"/>
    </source>
</evidence>
<comment type="caution">
    <text evidence="8">The sequence shown here is derived from an EMBL/GenBank/DDBJ whole genome shotgun (WGS) entry which is preliminary data.</text>
</comment>
<evidence type="ECO:0000256" key="1">
    <source>
        <dbReference type="ARBA" id="ARBA00000085"/>
    </source>
</evidence>
<keyword evidence="9" id="KW-1185">Reference proteome</keyword>
<gene>
    <name evidence="8" type="ORF">KDA_74300</name>
</gene>
<keyword evidence="5" id="KW-0418">Kinase</keyword>
<dbReference type="PANTHER" id="PTHR43304:SF1">
    <property type="entry name" value="PAC DOMAIN-CONTAINING PROTEIN"/>
    <property type="match status" value="1"/>
</dbReference>
<protein>
    <recommendedName>
        <fullName evidence="2">histidine kinase</fullName>
        <ecNumber evidence="2">2.7.13.3</ecNumber>
    </recommendedName>
</protein>
<dbReference type="PROSITE" id="PS50113">
    <property type="entry name" value="PAC"/>
    <property type="match status" value="1"/>
</dbReference>
<evidence type="ECO:0000313" key="9">
    <source>
        <dbReference type="Proteomes" id="UP000287171"/>
    </source>
</evidence>
<feature type="domain" description="PAS" evidence="6">
    <location>
        <begin position="32"/>
        <end position="103"/>
    </location>
</feature>
<name>A0A402BKU9_9CHLR</name>
<proteinExistence type="predicted"/>
<reference evidence="9" key="1">
    <citation type="submission" date="2018-12" db="EMBL/GenBank/DDBJ databases">
        <title>Tengunoibacter tsumagoiensis gen. nov., sp. nov., Dictyobacter kobayashii sp. nov., D. alpinus sp. nov., and D. joshuensis sp. nov. and description of Dictyobacteraceae fam. nov. within the order Ktedonobacterales isolated from Tengu-no-mugimeshi.</title>
        <authorList>
            <person name="Wang C.M."/>
            <person name="Zheng Y."/>
            <person name="Sakai Y."/>
            <person name="Toyoda A."/>
            <person name="Minakuchi Y."/>
            <person name="Abe K."/>
            <person name="Yokota A."/>
            <person name="Yabe S."/>
        </authorList>
    </citation>
    <scope>NUCLEOTIDE SEQUENCE [LARGE SCALE GENOMIC DNA]</scope>
    <source>
        <strain evidence="9">Uno16</strain>
    </source>
</reference>
<dbReference type="InterPro" id="IPR013655">
    <property type="entry name" value="PAS_fold_3"/>
</dbReference>
<dbReference type="EMBL" id="BIFT01000002">
    <property type="protein sequence ID" value="GCE31946.1"/>
    <property type="molecule type" value="Genomic_DNA"/>
</dbReference>
<dbReference type="Proteomes" id="UP000287171">
    <property type="component" value="Unassembled WGS sequence"/>
</dbReference>
<organism evidence="8 9">
    <name type="scientific">Dictyobacter alpinus</name>
    <dbReference type="NCBI Taxonomy" id="2014873"/>
    <lineage>
        <taxon>Bacteria</taxon>
        <taxon>Bacillati</taxon>
        <taxon>Chloroflexota</taxon>
        <taxon>Ktedonobacteria</taxon>
        <taxon>Ktedonobacterales</taxon>
        <taxon>Dictyobacteraceae</taxon>
        <taxon>Dictyobacter</taxon>
    </lineage>
</organism>
<dbReference type="PANTHER" id="PTHR43304">
    <property type="entry name" value="PHYTOCHROME-LIKE PROTEIN CPH1"/>
    <property type="match status" value="1"/>
</dbReference>
<evidence type="ECO:0000313" key="8">
    <source>
        <dbReference type="EMBL" id="GCE31946.1"/>
    </source>
</evidence>
<dbReference type="NCBIfam" id="TIGR00229">
    <property type="entry name" value="sensory_box"/>
    <property type="match status" value="1"/>
</dbReference>
<dbReference type="SUPFAM" id="SSF55785">
    <property type="entry name" value="PYP-like sensor domain (PAS domain)"/>
    <property type="match status" value="1"/>
</dbReference>